<dbReference type="Pfam" id="PF21307">
    <property type="entry name" value="Glyco_hydro_95_C"/>
    <property type="match status" value="1"/>
</dbReference>
<evidence type="ECO:0000259" key="2">
    <source>
        <dbReference type="Pfam" id="PF14498"/>
    </source>
</evidence>
<evidence type="ECO:0000259" key="4">
    <source>
        <dbReference type="Pfam" id="PF22124"/>
    </source>
</evidence>
<feature type="chain" id="PRO_5013863103" evidence="1">
    <location>
        <begin position="22"/>
        <end position="833"/>
    </location>
</feature>
<dbReference type="PANTHER" id="PTHR31084:SF3">
    <property type="entry name" value="ALPHA-FUCOSIDASE A"/>
    <property type="match status" value="1"/>
</dbReference>
<reference evidence="5 6" key="1">
    <citation type="journal article" date="2015" name="Sci. Rep.">
        <title>Chromosome-level genome map provides insights into diverse defense mechanisms in the medicinal fungus Ganoderma sinense.</title>
        <authorList>
            <person name="Zhu Y."/>
            <person name="Xu J."/>
            <person name="Sun C."/>
            <person name="Zhou S."/>
            <person name="Xu H."/>
            <person name="Nelson D.R."/>
            <person name="Qian J."/>
            <person name="Song J."/>
            <person name="Luo H."/>
            <person name="Xiang L."/>
            <person name="Li Y."/>
            <person name="Xu Z."/>
            <person name="Ji A."/>
            <person name="Wang L."/>
            <person name="Lu S."/>
            <person name="Hayward A."/>
            <person name="Sun W."/>
            <person name="Li X."/>
            <person name="Schwartz D.C."/>
            <person name="Wang Y."/>
            <person name="Chen S."/>
        </authorList>
    </citation>
    <scope>NUCLEOTIDE SEQUENCE [LARGE SCALE GENOMIC DNA]</scope>
    <source>
        <strain evidence="5 6">ZZ0214-1</strain>
    </source>
</reference>
<feature type="domain" description="Glycosyl hydrolase family 95 N-terminal" evidence="2">
    <location>
        <begin position="33"/>
        <end position="290"/>
    </location>
</feature>
<dbReference type="Gene3D" id="1.50.10.10">
    <property type="match status" value="1"/>
</dbReference>
<organism evidence="5 6">
    <name type="scientific">Ganoderma sinense ZZ0214-1</name>
    <dbReference type="NCBI Taxonomy" id="1077348"/>
    <lineage>
        <taxon>Eukaryota</taxon>
        <taxon>Fungi</taxon>
        <taxon>Dikarya</taxon>
        <taxon>Basidiomycota</taxon>
        <taxon>Agaricomycotina</taxon>
        <taxon>Agaricomycetes</taxon>
        <taxon>Polyporales</taxon>
        <taxon>Polyporaceae</taxon>
        <taxon>Ganoderma</taxon>
    </lineage>
</organism>
<accession>A0A2G8S0I8</accession>
<keyword evidence="1" id="KW-0732">Signal</keyword>
<dbReference type="AlphaFoldDB" id="A0A2G8S0I8"/>
<dbReference type="Pfam" id="PF22124">
    <property type="entry name" value="Glyco_hydro_95_cat"/>
    <property type="match status" value="1"/>
</dbReference>
<dbReference type="GO" id="GO:0005975">
    <property type="term" value="P:carbohydrate metabolic process"/>
    <property type="evidence" value="ECO:0007669"/>
    <property type="project" value="InterPro"/>
</dbReference>
<dbReference type="PANTHER" id="PTHR31084">
    <property type="entry name" value="ALPHA-L-FUCOSIDASE 2"/>
    <property type="match status" value="1"/>
</dbReference>
<protein>
    <submittedName>
        <fullName evidence="5">Uncharacterized protein</fullName>
    </submittedName>
</protein>
<feature type="domain" description="Alpha fucosidase A-like C-terminal" evidence="3">
    <location>
        <begin position="759"/>
        <end position="803"/>
    </location>
</feature>
<comment type="caution">
    <text evidence="5">The sequence shown here is derived from an EMBL/GenBank/DDBJ whole genome shotgun (WGS) entry which is preliminary data.</text>
</comment>
<dbReference type="GO" id="GO:0004560">
    <property type="term" value="F:alpha-L-fucosidase activity"/>
    <property type="evidence" value="ECO:0007669"/>
    <property type="project" value="InterPro"/>
</dbReference>
<evidence type="ECO:0000313" key="6">
    <source>
        <dbReference type="Proteomes" id="UP000230002"/>
    </source>
</evidence>
<evidence type="ECO:0000313" key="5">
    <source>
        <dbReference type="EMBL" id="PIL27293.1"/>
    </source>
</evidence>
<feature type="signal peptide" evidence="1">
    <location>
        <begin position="1"/>
        <end position="21"/>
    </location>
</feature>
<keyword evidence="6" id="KW-1185">Reference proteome</keyword>
<dbReference type="InterPro" id="IPR027414">
    <property type="entry name" value="GH95_N_dom"/>
</dbReference>
<dbReference type="InterPro" id="IPR008928">
    <property type="entry name" value="6-hairpin_glycosidase_sf"/>
</dbReference>
<dbReference type="SUPFAM" id="SSF48208">
    <property type="entry name" value="Six-hairpin glycosidases"/>
    <property type="match status" value="1"/>
</dbReference>
<dbReference type="STRING" id="1077348.A0A2G8S0I8"/>
<proteinExistence type="predicted"/>
<gene>
    <name evidence="5" type="ORF">GSI_10440</name>
</gene>
<dbReference type="InterPro" id="IPR054363">
    <property type="entry name" value="GH95_cat"/>
</dbReference>
<dbReference type="OrthoDB" id="2848340at2759"/>
<dbReference type="Proteomes" id="UP000230002">
    <property type="component" value="Unassembled WGS sequence"/>
</dbReference>
<dbReference type="PIRSF" id="PIRSF007663">
    <property type="entry name" value="UCP007663"/>
    <property type="match status" value="1"/>
</dbReference>
<evidence type="ECO:0000256" key="1">
    <source>
        <dbReference type="SAM" id="SignalP"/>
    </source>
</evidence>
<dbReference type="InterPro" id="IPR049053">
    <property type="entry name" value="AFCA-like_C"/>
</dbReference>
<dbReference type="InterPro" id="IPR012341">
    <property type="entry name" value="6hp_glycosidase-like_sf"/>
</dbReference>
<dbReference type="Pfam" id="PF14498">
    <property type="entry name" value="Glyco_hyd_65N_2"/>
    <property type="match status" value="1"/>
</dbReference>
<evidence type="ECO:0000259" key="3">
    <source>
        <dbReference type="Pfam" id="PF21307"/>
    </source>
</evidence>
<dbReference type="InterPro" id="IPR016518">
    <property type="entry name" value="Alpha-L-fucosidase"/>
</dbReference>
<feature type="domain" description="Glycosyl hydrolase family 95 catalytic" evidence="4">
    <location>
        <begin position="325"/>
        <end position="742"/>
    </location>
</feature>
<name>A0A2G8S0I8_9APHY</name>
<dbReference type="EMBL" id="AYKW01000034">
    <property type="protein sequence ID" value="PIL27293.1"/>
    <property type="molecule type" value="Genomic_DNA"/>
</dbReference>
<sequence length="833" mass="90736">MVSRLVGAAIGLGSAISATVAAPSAFPSSGNGIWYTDPGRGFEYWADDWLPVGNGYLAAMVNGRTTQEVTQLNIESLWSGGPFQDPTYNGGNKVASDQATIAQEMQVIRQAIFQSPNGTIDNVEQLTTDAGAYGSYVGAGFLLATLNVTGDSSDFVRWLDMDAAVQRTSWTQGNTSFFRETFCSHPTQACVQHINTTNSSPLPGLTYAYSVDAESGIPTPTVSCFDNSTLQITGTASSPGMAFEILARVSASGTNASVTCTPAGKNNATINVNGASASWIAWVGGTDYDADAGNAASGFSFKGADPHESLIALLGPGTAMTSSAYHDLLASHIADYSALISRFHLDIGQKPDFSTPTDQLRNAYQTDVGDPYLEWLLFNFGRYLLTGSARGALPANLQGKWAIDSSNPWGADYHSNINIQMNYWFAELTDMDVVTPLFDYFEKTWAPRGAETAQYLYNISEGWVTHNEMNIFGHTGMKGGGNTASWADYPESNAWMMFHVWDHLDFTQDVAWFKSQGWPLLKSVAQFHLQKLVPDDRFNDSTLVVVPCNSPEQVPITLGCAHSQQVIWQLFNAIEKGFPISGDTDTAFLNEVRTKRIQMDKGIRIGSWGQLQEWKVDLDLPWDTHRHLSHLIGLYPGYAVTGYNPAVQQTAQNYTHDEVIAAATISLIHRGNGTGPDADSGWEKVWRAACWAQLGNASEFYHELSYSLERNFAPNLFSLYSQGEGAIFQIDANFGFPAALLNGLIQVPDVPSTSDVYDVFILPALPTNWPSGSIKNARLRGGLGISFSWGNSALTSLQVTGESVTARRQIRFWHQGEVIRQLTSSPGMNVQLV</sequence>